<organism evidence="1 2">
    <name type="scientific">Compostimonas suwonensis</name>
    <dbReference type="NCBI Taxonomy" id="1048394"/>
    <lineage>
        <taxon>Bacteria</taxon>
        <taxon>Bacillati</taxon>
        <taxon>Actinomycetota</taxon>
        <taxon>Actinomycetes</taxon>
        <taxon>Micrococcales</taxon>
        <taxon>Microbacteriaceae</taxon>
        <taxon>Compostimonas</taxon>
    </lineage>
</organism>
<comment type="caution">
    <text evidence="1">The sequence shown here is derived from an EMBL/GenBank/DDBJ whole genome shotgun (WGS) entry which is preliminary data.</text>
</comment>
<reference evidence="1 2" key="1">
    <citation type="submission" date="2017-11" db="EMBL/GenBank/DDBJ databases">
        <title>Genomic Encyclopedia of Archaeal and Bacterial Type Strains, Phase II (KMG-II): From Individual Species to Whole Genera.</title>
        <authorList>
            <person name="Goeker M."/>
        </authorList>
    </citation>
    <scope>NUCLEOTIDE SEQUENCE [LARGE SCALE GENOMIC DNA]</scope>
    <source>
        <strain evidence="1 2">DSM 25625</strain>
    </source>
</reference>
<gene>
    <name evidence="1" type="ORF">CLV54_2964</name>
</gene>
<dbReference type="AlphaFoldDB" id="A0A2M9BCE6"/>
<sequence>MTLPPAQRIPLPASRVQLAADGGAEDPARGLLPYSTTALGSHALAPLAVSPGVTITTLVHTKDCDRDWLVTVGFTADDTVFELVFDRGAPPIAGRTWRQFATAMMVNTNRRTEFRENGTELIVSGDTPRPWSGPYTLTIEYSAS</sequence>
<accession>A0A2M9BCE6</accession>
<name>A0A2M9BCE6_9MICO</name>
<dbReference type="RefSeq" id="WP_100345726.1">
    <property type="nucleotide sequence ID" value="NZ_PGFB01000005.1"/>
</dbReference>
<dbReference type="Proteomes" id="UP000230161">
    <property type="component" value="Unassembled WGS sequence"/>
</dbReference>
<evidence type="ECO:0000313" key="1">
    <source>
        <dbReference type="EMBL" id="PJJ55617.1"/>
    </source>
</evidence>
<dbReference type="EMBL" id="PGFB01000005">
    <property type="protein sequence ID" value="PJJ55617.1"/>
    <property type="molecule type" value="Genomic_DNA"/>
</dbReference>
<evidence type="ECO:0000313" key="2">
    <source>
        <dbReference type="Proteomes" id="UP000230161"/>
    </source>
</evidence>
<keyword evidence="2" id="KW-1185">Reference proteome</keyword>
<proteinExistence type="predicted"/>
<protein>
    <submittedName>
        <fullName evidence="1">Uncharacterized protein</fullName>
    </submittedName>
</protein>